<dbReference type="EMBL" id="CAEZYC010000007">
    <property type="protein sequence ID" value="CAB4699743.1"/>
    <property type="molecule type" value="Genomic_DNA"/>
</dbReference>
<dbReference type="EMBL" id="CAESAI010000001">
    <property type="protein sequence ID" value="CAB4329286.1"/>
    <property type="molecule type" value="Genomic_DNA"/>
</dbReference>
<evidence type="ECO:0000313" key="12">
    <source>
        <dbReference type="EMBL" id="CAB4810032.1"/>
    </source>
</evidence>
<dbReference type="InterPro" id="IPR001867">
    <property type="entry name" value="OmpR/PhoB-type_DNA-bd"/>
</dbReference>
<dbReference type="GO" id="GO:0000156">
    <property type="term" value="F:phosphorelay response regulator activity"/>
    <property type="evidence" value="ECO:0007669"/>
    <property type="project" value="TreeGrafter"/>
</dbReference>
<keyword evidence="5" id="KW-0010">Activator</keyword>
<dbReference type="CDD" id="cd00383">
    <property type="entry name" value="trans_reg_C"/>
    <property type="match status" value="1"/>
</dbReference>
<organism evidence="8">
    <name type="scientific">freshwater metagenome</name>
    <dbReference type="NCBI Taxonomy" id="449393"/>
    <lineage>
        <taxon>unclassified sequences</taxon>
        <taxon>metagenomes</taxon>
        <taxon>ecological metagenomes</taxon>
    </lineage>
</organism>
<evidence type="ECO:0000256" key="1">
    <source>
        <dbReference type="ARBA" id="ARBA00022553"/>
    </source>
</evidence>
<dbReference type="GO" id="GO:0006355">
    <property type="term" value="P:regulation of DNA-templated transcription"/>
    <property type="evidence" value="ECO:0007669"/>
    <property type="project" value="InterPro"/>
</dbReference>
<evidence type="ECO:0000313" key="11">
    <source>
        <dbReference type="EMBL" id="CAB4750596.1"/>
    </source>
</evidence>
<evidence type="ECO:0000313" key="13">
    <source>
        <dbReference type="EMBL" id="CAB4845938.1"/>
    </source>
</evidence>
<dbReference type="Pfam" id="PF21695">
    <property type="entry name" value="GlnR_1st"/>
    <property type="match status" value="1"/>
</dbReference>
<protein>
    <submittedName>
        <fullName evidence="8">Unannotated protein</fullName>
    </submittedName>
</protein>
<dbReference type="InterPro" id="IPR036388">
    <property type="entry name" value="WH-like_DNA-bd_sf"/>
</dbReference>
<dbReference type="SMART" id="SM00862">
    <property type="entry name" value="Trans_reg_C"/>
    <property type="match status" value="1"/>
</dbReference>
<keyword evidence="4" id="KW-0238">DNA-binding</keyword>
<dbReference type="GO" id="GO:0032993">
    <property type="term" value="C:protein-DNA complex"/>
    <property type="evidence" value="ECO:0007669"/>
    <property type="project" value="TreeGrafter"/>
</dbReference>
<gene>
    <name evidence="10" type="ORF">UFOPK2648_00254</name>
    <name evidence="11" type="ORF">UFOPK2824_00678</name>
    <name evidence="12" type="ORF">UFOPK3037_01229</name>
    <name evidence="13" type="ORF">UFOPK3278_00146</name>
    <name evidence="8" type="ORF">UFOPK3406_00016</name>
    <name evidence="9" type="ORF">UFOPK3925_00269</name>
    <name evidence="14" type="ORF">UFOPK4097_00175</name>
</gene>
<name>A0A6J5YHR2_9ZZZZ</name>
<evidence type="ECO:0000256" key="4">
    <source>
        <dbReference type="ARBA" id="ARBA00023125"/>
    </source>
</evidence>
<reference evidence="8" key="1">
    <citation type="submission" date="2020-05" db="EMBL/GenBank/DDBJ databases">
        <authorList>
            <person name="Chiriac C."/>
            <person name="Salcher M."/>
            <person name="Ghai R."/>
            <person name="Kavagutti S V."/>
        </authorList>
    </citation>
    <scope>NUCLEOTIDE SEQUENCE</scope>
</reference>
<dbReference type="InterPro" id="IPR039420">
    <property type="entry name" value="WalR-like"/>
</dbReference>
<dbReference type="EMBL" id="CAEZZD010000093">
    <property type="protein sequence ID" value="CAB4750596.1"/>
    <property type="molecule type" value="Genomic_DNA"/>
</dbReference>
<evidence type="ECO:0000259" key="7">
    <source>
        <dbReference type="PROSITE" id="PS51755"/>
    </source>
</evidence>
<dbReference type="InterPro" id="IPR016032">
    <property type="entry name" value="Sig_transdc_resp-reg_C-effctor"/>
</dbReference>
<feature type="domain" description="OmpR/PhoB-type" evidence="7">
    <location>
        <begin position="123"/>
        <end position="220"/>
    </location>
</feature>
<keyword evidence="2" id="KW-0902">Two-component regulatory system</keyword>
<dbReference type="FunFam" id="1.10.10.10:FF:000216">
    <property type="entry name" value="DNA-binding response regulator"/>
    <property type="match status" value="1"/>
</dbReference>
<dbReference type="GO" id="GO:0005829">
    <property type="term" value="C:cytosol"/>
    <property type="evidence" value="ECO:0007669"/>
    <property type="project" value="TreeGrafter"/>
</dbReference>
<evidence type="ECO:0000313" key="10">
    <source>
        <dbReference type="EMBL" id="CAB4699743.1"/>
    </source>
</evidence>
<evidence type="ECO:0000313" key="8">
    <source>
        <dbReference type="EMBL" id="CAB4329286.1"/>
    </source>
</evidence>
<sequence length="233" mass="25614">MAQILLLTRALTPSNAVLPGLELLSHHIKVMSPEPTALITAPEVDVILIDGRTDLPAVRSLCRLMETTGNTSPIILITTEGGLAAVTHEWGLTDVLLVDASPAEIEVRIRLATTSKAVTAQTDVEIRAGELHIDEATYTAKLRGRALDLTFKEFELLKFLAQHPGRVFSRDQLLSEVWGFDYFGGTRTVDVHVRRLRAKLGPENENLIGTVRNVGYRYVTSPVTDSESHEVLV</sequence>
<dbReference type="Gene3D" id="3.40.50.2300">
    <property type="match status" value="1"/>
</dbReference>
<dbReference type="InterPro" id="IPR049170">
    <property type="entry name" value="GlnR_N"/>
</dbReference>
<dbReference type="GO" id="GO:0000976">
    <property type="term" value="F:transcription cis-regulatory region binding"/>
    <property type="evidence" value="ECO:0007669"/>
    <property type="project" value="TreeGrafter"/>
</dbReference>
<proteinExistence type="predicted"/>
<dbReference type="EMBL" id="CAFAAO010000017">
    <property type="protein sequence ID" value="CAB4810032.1"/>
    <property type="molecule type" value="Genomic_DNA"/>
</dbReference>
<keyword evidence="6" id="KW-0804">Transcription</keyword>
<dbReference type="Gene3D" id="1.10.10.10">
    <property type="entry name" value="Winged helix-like DNA-binding domain superfamily/Winged helix DNA-binding domain"/>
    <property type="match status" value="1"/>
</dbReference>
<dbReference type="PANTHER" id="PTHR48111">
    <property type="entry name" value="REGULATOR OF RPOS"/>
    <property type="match status" value="1"/>
</dbReference>
<evidence type="ECO:0000313" key="9">
    <source>
        <dbReference type="EMBL" id="CAB4331925.1"/>
    </source>
</evidence>
<accession>A0A6J5YHR2</accession>
<dbReference type="SUPFAM" id="SSF46894">
    <property type="entry name" value="C-terminal effector domain of the bipartite response regulators"/>
    <property type="match status" value="1"/>
</dbReference>
<dbReference type="PANTHER" id="PTHR48111:SF16">
    <property type="entry name" value="TRANSCRIPTIONAL REGULATORY PROTEIN GLNR"/>
    <property type="match status" value="1"/>
</dbReference>
<evidence type="ECO:0000256" key="6">
    <source>
        <dbReference type="ARBA" id="ARBA00023163"/>
    </source>
</evidence>
<dbReference type="EMBL" id="CAFBPK010000002">
    <property type="protein sequence ID" value="CAB5008568.1"/>
    <property type="molecule type" value="Genomic_DNA"/>
</dbReference>
<evidence type="ECO:0000256" key="3">
    <source>
        <dbReference type="ARBA" id="ARBA00023015"/>
    </source>
</evidence>
<keyword evidence="3" id="KW-0805">Transcription regulation</keyword>
<dbReference type="AlphaFoldDB" id="A0A6J5YHR2"/>
<dbReference type="EMBL" id="CAESAD010000001">
    <property type="protein sequence ID" value="CAB4331925.1"/>
    <property type="molecule type" value="Genomic_DNA"/>
</dbReference>
<keyword evidence="1" id="KW-0597">Phosphoprotein</keyword>
<dbReference type="PROSITE" id="PS51755">
    <property type="entry name" value="OMPR_PHOB"/>
    <property type="match status" value="1"/>
</dbReference>
<evidence type="ECO:0000256" key="2">
    <source>
        <dbReference type="ARBA" id="ARBA00023012"/>
    </source>
</evidence>
<dbReference type="Pfam" id="PF00486">
    <property type="entry name" value="Trans_reg_C"/>
    <property type="match status" value="1"/>
</dbReference>
<dbReference type="EMBL" id="CAFBIX010000002">
    <property type="protein sequence ID" value="CAB4845938.1"/>
    <property type="molecule type" value="Genomic_DNA"/>
</dbReference>
<evidence type="ECO:0000313" key="14">
    <source>
        <dbReference type="EMBL" id="CAB5008568.1"/>
    </source>
</evidence>
<evidence type="ECO:0000256" key="5">
    <source>
        <dbReference type="ARBA" id="ARBA00023159"/>
    </source>
</evidence>